<name>A0ABW5GBQ2_9PSEU</name>
<evidence type="ECO:0000313" key="3">
    <source>
        <dbReference type="Proteomes" id="UP001597419"/>
    </source>
</evidence>
<dbReference type="Proteomes" id="UP001597419">
    <property type="component" value="Unassembled WGS sequence"/>
</dbReference>
<protein>
    <submittedName>
        <fullName evidence="2">Uncharacterized protein</fullName>
    </submittedName>
</protein>
<comment type="caution">
    <text evidence="2">The sequence shown here is derived from an EMBL/GenBank/DDBJ whole genome shotgun (WGS) entry which is preliminary data.</text>
</comment>
<sequence length="61" mass="6348">MPERNPHAASAVFTAAEAAGAHLDQESWARYDTPAVRAARELTGDGTAEQEPLDAPTAADA</sequence>
<reference evidence="3" key="1">
    <citation type="journal article" date="2019" name="Int. J. Syst. Evol. Microbiol.">
        <title>The Global Catalogue of Microorganisms (GCM) 10K type strain sequencing project: providing services to taxonomists for standard genome sequencing and annotation.</title>
        <authorList>
            <consortium name="The Broad Institute Genomics Platform"/>
            <consortium name="The Broad Institute Genome Sequencing Center for Infectious Disease"/>
            <person name="Wu L."/>
            <person name="Ma J."/>
        </authorList>
    </citation>
    <scope>NUCLEOTIDE SEQUENCE [LARGE SCALE GENOMIC DNA]</scope>
    <source>
        <strain evidence="3">CGMCC 4.7643</strain>
    </source>
</reference>
<proteinExistence type="predicted"/>
<evidence type="ECO:0000313" key="2">
    <source>
        <dbReference type="EMBL" id="MFD2458931.1"/>
    </source>
</evidence>
<gene>
    <name evidence="2" type="ORF">ACFSYJ_09970</name>
</gene>
<evidence type="ECO:0000256" key="1">
    <source>
        <dbReference type="SAM" id="MobiDB-lite"/>
    </source>
</evidence>
<accession>A0ABW5GBQ2</accession>
<feature type="region of interest" description="Disordered" evidence="1">
    <location>
        <begin position="40"/>
        <end position="61"/>
    </location>
</feature>
<organism evidence="2 3">
    <name type="scientific">Amycolatopsis samaneae</name>
    <dbReference type="NCBI Taxonomy" id="664691"/>
    <lineage>
        <taxon>Bacteria</taxon>
        <taxon>Bacillati</taxon>
        <taxon>Actinomycetota</taxon>
        <taxon>Actinomycetes</taxon>
        <taxon>Pseudonocardiales</taxon>
        <taxon>Pseudonocardiaceae</taxon>
        <taxon>Amycolatopsis</taxon>
    </lineage>
</organism>
<dbReference type="EMBL" id="JBHUKU010000004">
    <property type="protein sequence ID" value="MFD2458931.1"/>
    <property type="molecule type" value="Genomic_DNA"/>
</dbReference>
<dbReference type="RefSeq" id="WP_345387080.1">
    <property type="nucleotide sequence ID" value="NZ_BAABHG010000002.1"/>
</dbReference>
<keyword evidence="3" id="KW-1185">Reference proteome</keyword>